<gene>
    <name evidence="1" type="ORF">ACFPFM_01220</name>
</gene>
<accession>A0ABV9XSZ4</accession>
<sequence length="130" mass="12877">MGGYTDAEGRTLRTAVYGAMVLVSVAEEGALDQESHAGIRAMAALPPAVREAVDAAAPELPSGSLADVEAGVLAALRDSVALVAARSAVEADGFAAAVVAMCEEVAVADGSVGRDEGAVLGRVREALGLG</sequence>
<dbReference type="SUPFAM" id="SSF158682">
    <property type="entry name" value="TerB-like"/>
    <property type="match status" value="1"/>
</dbReference>
<dbReference type="Gene3D" id="1.10.3680.10">
    <property type="entry name" value="TerB-like"/>
    <property type="match status" value="1"/>
</dbReference>
<dbReference type="RefSeq" id="WP_344034865.1">
    <property type="nucleotide sequence ID" value="NZ_BAAAKE010000002.1"/>
</dbReference>
<protein>
    <recommendedName>
        <fullName evidence="3">Tellurite resistance protein TerB</fullName>
    </recommendedName>
</protein>
<evidence type="ECO:0000313" key="1">
    <source>
        <dbReference type="EMBL" id="MFC5052367.1"/>
    </source>
</evidence>
<proteinExistence type="predicted"/>
<dbReference type="Proteomes" id="UP001595833">
    <property type="component" value="Unassembled WGS sequence"/>
</dbReference>
<organism evidence="1 2">
    <name type="scientific">Saccharothrix xinjiangensis</name>
    <dbReference type="NCBI Taxonomy" id="204798"/>
    <lineage>
        <taxon>Bacteria</taxon>
        <taxon>Bacillati</taxon>
        <taxon>Actinomycetota</taxon>
        <taxon>Actinomycetes</taxon>
        <taxon>Pseudonocardiales</taxon>
        <taxon>Pseudonocardiaceae</taxon>
        <taxon>Saccharothrix</taxon>
    </lineage>
</organism>
<dbReference type="EMBL" id="JBHSJB010000003">
    <property type="protein sequence ID" value="MFC5052367.1"/>
    <property type="molecule type" value="Genomic_DNA"/>
</dbReference>
<comment type="caution">
    <text evidence="1">The sequence shown here is derived from an EMBL/GenBank/DDBJ whole genome shotgun (WGS) entry which is preliminary data.</text>
</comment>
<dbReference type="InterPro" id="IPR029024">
    <property type="entry name" value="TerB-like"/>
</dbReference>
<reference evidence="2" key="1">
    <citation type="journal article" date="2019" name="Int. J. Syst. Evol. Microbiol.">
        <title>The Global Catalogue of Microorganisms (GCM) 10K type strain sequencing project: providing services to taxonomists for standard genome sequencing and annotation.</title>
        <authorList>
            <consortium name="The Broad Institute Genomics Platform"/>
            <consortium name="The Broad Institute Genome Sequencing Center for Infectious Disease"/>
            <person name="Wu L."/>
            <person name="Ma J."/>
        </authorList>
    </citation>
    <scope>NUCLEOTIDE SEQUENCE [LARGE SCALE GENOMIC DNA]</scope>
    <source>
        <strain evidence="2">KCTC 12848</strain>
    </source>
</reference>
<evidence type="ECO:0008006" key="3">
    <source>
        <dbReference type="Google" id="ProtNLM"/>
    </source>
</evidence>
<name>A0ABV9XSZ4_9PSEU</name>
<evidence type="ECO:0000313" key="2">
    <source>
        <dbReference type="Proteomes" id="UP001595833"/>
    </source>
</evidence>
<keyword evidence="2" id="KW-1185">Reference proteome</keyword>